<protein>
    <submittedName>
        <fullName evidence="1">Uncharacterized protein</fullName>
    </submittedName>
</protein>
<dbReference type="AlphaFoldDB" id="A0AAD4BFJ5"/>
<gene>
    <name evidence="1" type="ORF">L210DRAFT_3312358</name>
</gene>
<sequence length="67" mass="7632">VLFDAVYDARDAFANKKDAGCYPVAELKKSDLVLMESKITKYRTKDADSKWALQRVQTELRAVSLLH</sequence>
<evidence type="ECO:0000313" key="2">
    <source>
        <dbReference type="Proteomes" id="UP001194468"/>
    </source>
</evidence>
<feature type="non-terminal residue" evidence="1">
    <location>
        <position position="1"/>
    </location>
</feature>
<dbReference type="EMBL" id="WHUW01000087">
    <property type="protein sequence ID" value="KAF8426459.1"/>
    <property type="molecule type" value="Genomic_DNA"/>
</dbReference>
<dbReference type="Proteomes" id="UP001194468">
    <property type="component" value="Unassembled WGS sequence"/>
</dbReference>
<proteinExistence type="predicted"/>
<reference evidence="1" key="1">
    <citation type="submission" date="2019-10" db="EMBL/GenBank/DDBJ databases">
        <authorList>
            <consortium name="DOE Joint Genome Institute"/>
            <person name="Kuo A."/>
            <person name="Miyauchi S."/>
            <person name="Kiss E."/>
            <person name="Drula E."/>
            <person name="Kohler A."/>
            <person name="Sanchez-Garcia M."/>
            <person name="Andreopoulos B."/>
            <person name="Barry K.W."/>
            <person name="Bonito G."/>
            <person name="Buee M."/>
            <person name="Carver A."/>
            <person name="Chen C."/>
            <person name="Cichocki N."/>
            <person name="Clum A."/>
            <person name="Culley D."/>
            <person name="Crous P.W."/>
            <person name="Fauchery L."/>
            <person name="Girlanda M."/>
            <person name="Hayes R."/>
            <person name="Keri Z."/>
            <person name="LaButti K."/>
            <person name="Lipzen A."/>
            <person name="Lombard V."/>
            <person name="Magnuson J."/>
            <person name="Maillard F."/>
            <person name="Morin E."/>
            <person name="Murat C."/>
            <person name="Nolan M."/>
            <person name="Ohm R."/>
            <person name="Pangilinan J."/>
            <person name="Pereira M."/>
            <person name="Perotto S."/>
            <person name="Peter M."/>
            <person name="Riley R."/>
            <person name="Sitrit Y."/>
            <person name="Stielow B."/>
            <person name="Szollosi G."/>
            <person name="Zifcakova L."/>
            <person name="Stursova M."/>
            <person name="Spatafora J.W."/>
            <person name="Tedersoo L."/>
            <person name="Vaario L.-M."/>
            <person name="Yamada A."/>
            <person name="Yan M."/>
            <person name="Wang P."/>
            <person name="Xu J."/>
            <person name="Bruns T."/>
            <person name="Baldrian P."/>
            <person name="Vilgalys R."/>
            <person name="Henrissat B."/>
            <person name="Grigoriev I.V."/>
            <person name="Hibbett D."/>
            <person name="Nagy L.G."/>
            <person name="Martin F.M."/>
        </authorList>
    </citation>
    <scope>NUCLEOTIDE SEQUENCE</scope>
    <source>
        <strain evidence="1">BED1</strain>
    </source>
</reference>
<keyword evidence="2" id="KW-1185">Reference proteome</keyword>
<reference evidence="1" key="2">
    <citation type="journal article" date="2020" name="Nat. Commun.">
        <title>Large-scale genome sequencing of mycorrhizal fungi provides insights into the early evolution of symbiotic traits.</title>
        <authorList>
            <person name="Miyauchi S."/>
            <person name="Kiss E."/>
            <person name="Kuo A."/>
            <person name="Drula E."/>
            <person name="Kohler A."/>
            <person name="Sanchez-Garcia M."/>
            <person name="Morin E."/>
            <person name="Andreopoulos B."/>
            <person name="Barry K.W."/>
            <person name="Bonito G."/>
            <person name="Buee M."/>
            <person name="Carver A."/>
            <person name="Chen C."/>
            <person name="Cichocki N."/>
            <person name="Clum A."/>
            <person name="Culley D."/>
            <person name="Crous P.W."/>
            <person name="Fauchery L."/>
            <person name="Girlanda M."/>
            <person name="Hayes R.D."/>
            <person name="Keri Z."/>
            <person name="LaButti K."/>
            <person name="Lipzen A."/>
            <person name="Lombard V."/>
            <person name="Magnuson J."/>
            <person name="Maillard F."/>
            <person name="Murat C."/>
            <person name="Nolan M."/>
            <person name="Ohm R.A."/>
            <person name="Pangilinan J."/>
            <person name="Pereira M.F."/>
            <person name="Perotto S."/>
            <person name="Peter M."/>
            <person name="Pfister S."/>
            <person name="Riley R."/>
            <person name="Sitrit Y."/>
            <person name="Stielow J.B."/>
            <person name="Szollosi G."/>
            <person name="Zifcakova L."/>
            <person name="Stursova M."/>
            <person name="Spatafora J.W."/>
            <person name="Tedersoo L."/>
            <person name="Vaario L.M."/>
            <person name="Yamada A."/>
            <person name="Yan M."/>
            <person name="Wang P."/>
            <person name="Xu J."/>
            <person name="Bruns T."/>
            <person name="Baldrian P."/>
            <person name="Vilgalys R."/>
            <person name="Dunand C."/>
            <person name="Henrissat B."/>
            <person name="Grigoriev I.V."/>
            <person name="Hibbett D."/>
            <person name="Nagy L.G."/>
            <person name="Martin F.M."/>
        </authorList>
    </citation>
    <scope>NUCLEOTIDE SEQUENCE</scope>
    <source>
        <strain evidence="1">BED1</strain>
    </source>
</reference>
<accession>A0AAD4BFJ5</accession>
<feature type="non-terminal residue" evidence="1">
    <location>
        <position position="67"/>
    </location>
</feature>
<name>A0AAD4BFJ5_BOLED</name>
<comment type="caution">
    <text evidence="1">The sequence shown here is derived from an EMBL/GenBank/DDBJ whole genome shotgun (WGS) entry which is preliminary data.</text>
</comment>
<organism evidence="1 2">
    <name type="scientific">Boletus edulis BED1</name>
    <dbReference type="NCBI Taxonomy" id="1328754"/>
    <lineage>
        <taxon>Eukaryota</taxon>
        <taxon>Fungi</taxon>
        <taxon>Dikarya</taxon>
        <taxon>Basidiomycota</taxon>
        <taxon>Agaricomycotina</taxon>
        <taxon>Agaricomycetes</taxon>
        <taxon>Agaricomycetidae</taxon>
        <taxon>Boletales</taxon>
        <taxon>Boletineae</taxon>
        <taxon>Boletaceae</taxon>
        <taxon>Boletoideae</taxon>
        <taxon>Boletus</taxon>
    </lineage>
</organism>
<evidence type="ECO:0000313" key="1">
    <source>
        <dbReference type="EMBL" id="KAF8426459.1"/>
    </source>
</evidence>